<dbReference type="Proteomes" id="UP000663829">
    <property type="component" value="Unassembled WGS sequence"/>
</dbReference>
<dbReference type="AlphaFoldDB" id="A0A815VUQ6"/>
<feature type="transmembrane region" description="Helical" evidence="1">
    <location>
        <begin position="113"/>
        <end position="130"/>
    </location>
</feature>
<evidence type="ECO:0000313" key="3">
    <source>
        <dbReference type="EMBL" id="CAF1532723.1"/>
    </source>
</evidence>
<dbReference type="Gene3D" id="1.20.120.1760">
    <property type="match status" value="1"/>
</dbReference>
<dbReference type="Proteomes" id="UP000681722">
    <property type="component" value="Unassembled WGS sequence"/>
</dbReference>
<dbReference type="OrthoDB" id="10496772at2759"/>
<protein>
    <submittedName>
        <fullName evidence="3">Uncharacterized protein</fullName>
    </submittedName>
</protein>
<dbReference type="EMBL" id="CAJOBA010033988">
    <property type="protein sequence ID" value="CAF3975662.1"/>
    <property type="molecule type" value="Genomic_DNA"/>
</dbReference>
<keyword evidence="6" id="KW-1185">Reference proteome</keyword>
<keyword evidence="1" id="KW-0472">Membrane</keyword>
<comment type="caution">
    <text evidence="3">The sequence shown here is derived from an EMBL/GenBank/DDBJ whole genome shotgun (WGS) entry which is preliminary data.</text>
</comment>
<evidence type="ECO:0000313" key="4">
    <source>
        <dbReference type="EMBL" id="CAF3975662.1"/>
    </source>
</evidence>
<name>A0A815VUQ6_9BILA</name>
<evidence type="ECO:0000313" key="2">
    <source>
        <dbReference type="EMBL" id="CAF1163991.1"/>
    </source>
</evidence>
<dbReference type="Proteomes" id="UP000677228">
    <property type="component" value="Unassembled WGS sequence"/>
</dbReference>
<feature type="transmembrane region" description="Helical" evidence="1">
    <location>
        <begin position="30"/>
        <end position="52"/>
    </location>
</feature>
<reference evidence="3" key="1">
    <citation type="submission" date="2021-02" db="EMBL/GenBank/DDBJ databases">
        <authorList>
            <person name="Nowell W R."/>
        </authorList>
    </citation>
    <scope>NUCLEOTIDE SEQUENCE</scope>
</reference>
<evidence type="ECO:0000256" key="1">
    <source>
        <dbReference type="SAM" id="Phobius"/>
    </source>
</evidence>
<keyword evidence="1" id="KW-1133">Transmembrane helix</keyword>
<dbReference type="EMBL" id="CAJNOK010012463">
    <property type="protein sequence ID" value="CAF1163991.1"/>
    <property type="molecule type" value="Genomic_DNA"/>
</dbReference>
<feature type="transmembrane region" description="Helical" evidence="1">
    <location>
        <begin position="90"/>
        <end position="107"/>
    </location>
</feature>
<sequence>MDENSSLIPLESSNNVNDNKTNYQGNSTNISIFSLLYYQIFGIIINPSIIILDKNESYKRLDHDRIIKTVIYLSDLFTNKCLPYRLSPTIIPLPGLVLNVTLFMLIYTSSQLYRYYYILWLIVQYGIYIIDGKQARRNATQSLARHYWDHWCEVLNLAIADLIIIKLYPVHLNID</sequence>
<evidence type="ECO:0000313" key="5">
    <source>
        <dbReference type="EMBL" id="CAF4392141.1"/>
    </source>
</evidence>
<evidence type="ECO:0000313" key="6">
    <source>
        <dbReference type="Proteomes" id="UP000663829"/>
    </source>
</evidence>
<gene>
    <name evidence="3" type="ORF">GPM918_LOCUS38149</name>
    <name evidence="2" type="ORF">OVA965_LOCUS22234</name>
    <name evidence="5" type="ORF">SRO942_LOCUS38949</name>
    <name evidence="4" type="ORF">TMI583_LOCUS22950</name>
</gene>
<accession>A0A815VUQ6</accession>
<dbReference type="InterPro" id="IPR043130">
    <property type="entry name" value="CDP-OH_PTrfase_TM_dom"/>
</dbReference>
<dbReference type="Proteomes" id="UP000682733">
    <property type="component" value="Unassembled WGS sequence"/>
</dbReference>
<keyword evidence="1" id="KW-0812">Transmembrane</keyword>
<proteinExistence type="predicted"/>
<dbReference type="EMBL" id="CAJNOQ010024954">
    <property type="protein sequence ID" value="CAF1532723.1"/>
    <property type="molecule type" value="Genomic_DNA"/>
</dbReference>
<dbReference type="EMBL" id="CAJOBC010090543">
    <property type="protein sequence ID" value="CAF4392141.1"/>
    <property type="molecule type" value="Genomic_DNA"/>
</dbReference>
<organism evidence="3 6">
    <name type="scientific">Didymodactylos carnosus</name>
    <dbReference type="NCBI Taxonomy" id="1234261"/>
    <lineage>
        <taxon>Eukaryota</taxon>
        <taxon>Metazoa</taxon>
        <taxon>Spiralia</taxon>
        <taxon>Gnathifera</taxon>
        <taxon>Rotifera</taxon>
        <taxon>Eurotatoria</taxon>
        <taxon>Bdelloidea</taxon>
        <taxon>Philodinida</taxon>
        <taxon>Philodinidae</taxon>
        <taxon>Didymodactylos</taxon>
    </lineage>
</organism>